<dbReference type="Pfam" id="PF00226">
    <property type="entry name" value="DnaJ"/>
    <property type="match status" value="1"/>
</dbReference>
<dbReference type="GeneID" id="19468838"/>
<gene>
    <name evidence="3" type="ORF">GLAREA_09791</name>
</gene>
<reference evidence="3 4" key="1">
    <citation type="journal article" date="2013" name="BMC Genomics">
        <title>Genomics-driven discovery of the pneumocandin biosynthetic gene cluster in the fungus Glarea lozoyensis.</title>
        <authorList>
            <person name="Chen L."/>
            <person name="Yue Q."/>
            <person name="Zhang X."/>
            <person name="Xiang M."/>
            <person name="Wang C."/>
            <person name="Li S."/>
            <person name="Che Y."/>
            <person name="Ortiz-Lopez F.J."/>
            <person name="Bills G.F."/>
            <person name="Liu X."/>
            <person name="An Z."/>
        </authorList>
    </citation>
    <scope>NUCLEOTIDE SEQUENCE [LARGE SCALE GENOMIC DNA]</scope>
    <source>
        <strain evidence="4">ATCC 20868 / MF5171</strain>
    </source>
</reference>
<proteinExistence type="predicted"/>
<dbReference type="PROSITE" id="PS50076">
    <property type="entry name" value="DNAJ_2"/>
    <property type="match status" value="1"/>
</dbReference>
<evidence type="ECO:0000313" key="4">
    <source>
        <dbReference type="Proteomes" id="UP000016922"/>
    </source>
</evidence>
<dbReference type="GO" id="GO:0005789">
    <property type="term" value="C:endoplasmic reticulum membrane"/>
    <property type="evidence" value="ECO:0007669"/>
    <property type="project" value="TreeGrafter"/>
</dbReference>
<dbReference type="SMART" id="SM00271">
    <property type="entry name" value="DnaJ"/>
    <property type="match status" value="1"/>
</dbReference>
<accession>S3CSM7</accession>
<dbReference type="Proteomes" id="UP000016922">
    <property type="component" value="Unassembled WGS sequence"/>
</dbReference>
<dbReference type="InterPro" id="IPR036869">
    <property type="entry name" value="J_dom_sf"/>
</dbReference>
<dbReference type="AlphaFoldDB" id="S3CSM7"/>
<feature type="coiled-coil region" evidence="1">
    <location>
        <begin position="127"/>
        <end position="154"/>
    </location>
</feature>
<dbReference type="SUPFAM" id="SSF46565">
    <property type="entry name" value="Chaperone J-domain"/>
    <property type="match status" value="1"/>
</dbReference>
<dbReference type="PRINTS" id="PR00625">
    <property type="entry name" value="JDOMAIN"/>
</dbReference>
<dbReference type="InterPro" id="IPR051100">
    <property type="entry name" value="DnaJ_subfamily_B/C"/>
</dbReference>
<dbReference type="EMBL" id="KE145368">
    <property type="protein sequence ID" value="EPE28670.1"/>
    <property type="molecule type" value="Genomic_DNA"/>
</dbReference>
<dbReference type="OrthoDB" id="442087at2759"/>
<dbReference type="RefSeq" id="XP_008084578.1">
    <property type="nucleotide sequence ID" value="XM_008086387.1"/>
</dbReference>
<dbReference type="CDD" id="cd06257">
    <property type="entry name" value="DnaJ"/>
    <property type="match status" value="1"/>
</dbReference>
<dbReference type="Gene3D" id="1.10.287.110">
    <property type="entry name" value="DnaJ domain"/>
    <property type="match status" value="1"/>
</dbReference>
<dbReference type="STRING" id="1116229.S3CSM7"/>
<keyword evidence="1" id="KW-0175">Coiled coil</keyword>
<sequence>MAPVPITEDYYMVLEVGQTAAHELILKSYKRLALKLHPDRNAKHDATTAFQQLGRSYETLKDESKRRAYDLIYPSIIRSRHSPVPPPASTPQSEALTEAAQIAALQKSKQERGARWRTKKNAFDSSIWELQRDIRRLELEIKNLDDIVAAEAAEEA</sequence>
<dbReference type="InterPro" id="IPR018253">
    <property type="entry name" value="DnaJ_domain_CS"/>
</dbReference>
<dbReference type="PANTHER" id="PTHR43908">
    <property type="entry name" value="AT29763P-RELATED"/>
    <property type="match status" value="1"/>
</dbReference>
<dbReference type="KEGG" id="glz:GLAREA_09791"/>
<organism evidence="3 4">
    <name type="scientific">Glarea lozoyensis (strain ATCC 20868 / MF5171)</name>
    <dbReference type="NCBI Taxonomy" id="1116229"/>
    <lineage>
        <taxon>Eukaryota</taxon>
        <taxon>Fungi</taxon>
        <taxon>Dikarya</taxon>
        <taxon>Ascomycota</taxon>
        <taxon>Pezizomycotina</taxon>
        <taxon>Leotiomycetes</taxon>
        <taxon>Helotiales</taxon>
        <taxon>Helotiaceae</taxon>
        <taxon>Glarea</taxon>
    </lineage>
</organism>
<dbReference type="eggNOG" id="KOG0714">
    <property type="taxonomic scope" value="Eukaryota"/>
</dbReference>
<keyword evidence="4" id="KW-1185">Reference proteome</keyword>
<dbReference type="PANTHER" id="PTHR43908:SF3">
    <property type="entry name" value="AT29763P-RELATED"/>
    <property type="match status" value="1"/>
</dbReference>
<evidence type="ECO:0000256" key="1">
    <source>
        <dbReference type="SAM" id="Coils"/>
    </source>
</evidence>
<evidence type="ECO:0000313" key="3">
    <source>
        <dbReference type="EMBL" id="EPE28670.1"/>
    </source>
</evidence>
<dbReference type="HOGENOM" id="CLU_1686768_0_0_1"/>
<name>S3CSM7_GLAL2</name>
<dbReference type="PROSITE" id="PS00636">
    <property type="entry name" value="DNAJ_1"/>
    <property type="match status" value="1"/>
</dbReference>
<dbReference type="GO" id="GO:0071218">
    <property type="term" value="P:cellular response to misfolded protein"/>
    <property type="evidence" value="ECO:0007669"/>
    <property type="project" value="TreeGrafter"/>
</dbReference>
<protein>
    <submittedName>
        <fullName evidence="3">Chaperone J-domain-containing protein</fullName>
    </submittedName>
</protein>
<feature type="domain" description="J" evidence="2">
    <location>
        <begin position="9"/>
        <end position="73"/>
    </location>
</feature>
<dbReference type="GO" id="GO:0030544">
    <property type="term" value="F:Hsp70 protein binding"/>
    <property type="evidence" value="ECO:0007669"/>
    <property type="project" value="TreeGrafter"/>
</dbReference>
<evidence type="ECO:0000259" key="2">
    <source>
        <dbReference type="PROSITE" id="PS50076"/>
    </source>
</evidence>
<dbReference type="InterPro" id="IPR001623">
    <property type="entry name" value="DnaJ_domain"/>
</dbReference>